<dbReference type="GO" id="GO:0008168">
    <property type="term" value="F:methyltransferase activity"/>
    <property type="evidence" value="ECO:0007669"/>
    <property type="project" value="UniProtKB-KW"/>
</dbReference>
<keyword evidence="2" id="KW-0808">Transferase</keyword>
<dbReference type="PANTHER" id="PTHR43861:SF1">
    <property type="entry name" value="TRANS-ACONITATE 2-METHYLTRANSFERASE"/>
    <property type="match status" value="1"/>
</dbReference>
<keyword evidence="1 4" id="KW-0489">Methyltransferase</keyword>
<gene>
    <name evidence="4" type="ORF">GCM10009823_21670</name>
</gene>
<proteinExistence type="predicted"/>
<dbReference type="PANTHER" id="PTHR43861">
    <property type="entry name" value="TRANS-ACONITATE 2-METHYLTRANSFERASE-RELATED"/>
    <property type="match status" value="1"/>
</dbReference>
<sequence length="203" mass="22622">MEIPAHPWNHNIHYHRLILDAVPAGAHSALDVGCGNGLLTAELSRTVPDVTGLDADVAVLDNARRHCAQAGCERTSWVHGDVMTHAFDHPFDVVASVATLHHLPDLEAALLRLADLTAPGGVLAVVGLARSRRPADLLFDLAGAVQHRWLVRRHGFWEHTAPMVWPPPHDYATVRRTARRVLTGVRWNRLPLWRYALVWHRPL</sequence>
<dbReference type="RefSeq" id="WP_291798424.1">
    <property type="nucleotide sequence ID" value="NZ_BAAAPZ010000008.1"/>
</dbReference>
<dbReference type="Proteomes" id="UP001500984">
    <property type="component" value="Unassembled WGS sequence"/>
</dbReference>
<organism evidence="4 5">
    <name type="scientific">Brevibacterium salitolerans</name>
    <dbReference type="NCBI Taxonomy" id="1403566"/>
    <lineage>
        <taxon>Bacteria</taxon>
        <taxon>Bacillati</taxon>
        <taxon>Actinomycetota</taxon>
        <taxon>Actinomycetes</taxon>
        <taxon>Micrococcales</taxon>
        <taxon>Brevibacteriaceae</taxon>
        <taxon>Brevibacterium</taxon>
    </lineage>
</organism>
<evidence type="ECO:0000256" key="1">
    <source>
        <dbReference type="ARBA" id="ARBA00022603"/>
    </source>
</evidence>
<evidence type="ECO:0000313" key="4">
    <source>
        <dbReference type="EMBL" id="GAA2099695.1"/>
    </source>
</evidence>
<dbReference type="CDD" id="cd02440">
    <property type="entry name" value="AdoMet_MTases"/>
    <property type="match status" value="1"/>
</dbReference>
<dbReference type="Gene3D" id="3.40.50.150">
    <property type="entry name" value="Vaccinia Virus protein VP39"/>
    <property type="match status" value="1"/>
</dbReference>
<comment type="caution">
    <text evidence="4">The sequence shown here is derived from an EMBL/GenBank/DDBJ whole genome shotgun (WGS) entry which is preliminary data.</text>
</comment>
<evidence type="ECO:0000259" key="3">
    <source>
        <dbReference type="Pfam" id="PF13649"/>
    </source>
</evidence>
<dbReference type="SUPFAM" id="SSF53335">
    <property type="entry name" value="S-adenosyl-L-methionine-dependent methyltransferases"/>
    <property type="match status" value="1"/>
</dbReference>
<accession>A0ABN2WYC2</accession>
<reference evidence="4 5" key="1">
    <citation type="journal article" date="2019" name="Int. J. Syst. Evol. Microbiol.">
        <title>The Global Catalogue of Microorganisms (GCM) 10K type strain sequencing project: providing services to taxonomists for standard genome sequencing and annotation.</title>
        <authorList>
            <consortium name="The Broad Institute Genomics Platform"/>
            <consortium name="The Broad Institute Genome Sequencing Center for Infectious Disease"/>
            <person name="Wu L."/>
            <person name="Ma J."/>
        </authorList>
    </citation>
    <scope>NUCLEOTIDE SEQUENCE [LARGE SCALE GENOMIC DNA]</scope>
    <source>
        <strain evidence="4 5">JCM 15900</strain>
    </source>
</reference>
<dbReference type="EMBL" id="BAAAPZ010000008">
    <property type="protein sequence ID" value="GAA2099695.1"/>
    <property type="molecule type" value="Genomic_DNA"/>
</dbReference>
<keyword evidence="5" id="KW-1185">Reference proteome</keyword>
<dbReference type="Pfam" id="PF13649">
    <property type="entry name" value="Methyltransf_25"/>
    <property type="match status" value="1"/>
</dbReference>
<feature type="domain" description="Methyltransferase" evidence="3">
    <location>
        <begin position="30"/>
        <end position="121"/>
    </location>
</feature>
<dbReference type="InterPro" id="IPR041698">
    <property type="entry name" value="Methyltransf_25"/>
</dbReference>
<dbReference type="InterPro" id="IPR029063">
    <property type="entry name" value="SAM-dependent_MTases_sf"/>
</dbReference>
<dbReference type="GO" id="GO:0032259">
    <property type="term" value="P:methylation"/>
    <property type="evidence" value="ECO:0007669"/>
    <property type="project" value="UniProtKB-KW"/>
</dbReference>
<protein>
    <submittedName>
        <fullName evidence="4">Class I SAM-dependent methyltransferase</fullName>
    </submittedName>
</protein>
<name>A0ABN2WYC2_9MICO</name>
<evidence type="ECO:0000256" key="2">
    <source>
        <dbReference type="ARBA" id="ARBA00022679"/>
    </source>
</evidence>
<evidence type="ECO:0000313" key="5">
    <source>
        <dbReference type="Proteomes" id="UP001500984"/>
    </source>
</evidence>